<evidence type="ECO:0000256" key="9">
    <source>
        <dbReference type="ARBA" id="ARBA00048117"/>
    </source>
</evidence>
<dbReference type="GO" id="GO:0005739">
    <property type="term" value="C:mitochondrion"/>
    <property type="evidence" value="ECO:0007669"/>
    <property type="project" value="UniProtKB-SubCell"/>
</dbReference>
<dbReference type="NCBIfam" id="TIGR03723">
    <property type="entry name" value="T6A_TsaD_YgjD"/>
    <property type="match status" value="1"/>
</dbReference>
<gene>
    <name evidence="12" type="ORF">QYM36_013256</name>
</gene>
<dbReference type="GO" id="GO:0002949">
    <property type="term" value="P:tRNA threonylcarbamoyladenosine modification"/>
    <property type="evidence" value="ECO:0007669"/>
    <property type="project" value="UniProtKB-UniRule"/>
</dbReference>
<evidence type="ECO:0000259" key="11">
    <source>
        <dbReference type="Pfam" id="PF00814"/>
    </source>
</evidence>
<dbReference type="EMBL" id="JAVRJZ010000017">
    <property type="protein sequence ID" value="KAK2709526.1"/>
    <property type="molecule type" value="Genomic_DNA"/>
</dbReference>
<evidence type="ECO:0000313" key="13">
    <source>
        <dbReference type="Proteomes" id="UP001187531"/>
    </source>
</evidence>
<comment type="subunit">
    <text evidence="10">Homodimer.</text>
</comment>
<evidence type="ECO:0000256" key="2">
    <source>
        <dbReference type="ARBA" id="ARBA00012156"/>
    </source>
</evidence>
<dbReference type="Gene3D" id="3.30.420.40">
    <property type="match status" value="2"/>
</dbReference>
<evidence type="ECO:0000256" key="7">
    <source>
        <dbReference type="ARBA" id="ARBA00023128"/>
    </source>
</evidence>
<comment type="cofactor">
    <cofactor evidence="10">
        <name>a divalent metal cation</name>
        <dbReference type="ChEBI" id="CHEBI:60240"/>
    </cofactor>
    <text evidence="10">Binds 1 divalent metal cation per subunit.</text>
</comment>
<organism evidence="12 13">
    <name type="scientific">Artemia franciscana</name>
    <name type="common">Brine shrimp</name>
    <name type="synonym">Artemia sanfranciscana</name>
    <dbReference type="NCBI Taxonomy" id="6661"/>
    <lineage>
        <taxon>Eukaryota</taxon>
        <taxon>Metazoa</taxon>
        <taxon>Ecdysozoa</taxon>
        <taxon>Arthropoda</taxon>
        <taxon>Crustacea</taxon>
        <taxon>Branchiopoda</taxon>
        <taxon>Anostraca</taxon>
        <taxon>Artemiidae</taxon>
        <taxon>Artemia</taxon>
    </lineage>
</organism>
<proteinExistence type="inferred from homology"/>
<evidence type="ECO:0000256" key="5">
    <source>
        <dbReference type="ARBA" id="ARBA00022723"/>
    </source>
</evidence>
<dbReference type="InterPro" id="IPR017861">
    <property type="entry name" value="KAE1/TsaD"/>
</dbReference>
<comment type="caution">
    <text evidence="12">The sequence shown here is derived from an EMBL/GenBank/DDBJ whole genome shotgun (WGS) entry which is preliminary data.</text>
</comment>
<keyword evidence="7 10" id="KW-0496">Mitochondrion</keyword>
<keyword evidence="5 10" id="KW-0479">Metal-binding</keyword>
<dbReference type="GO" id="GO:0061711">
    <property type="term" value="F:tRNA N(6)-L-threonylcarbamoyladenine synthase activity"/>
    <property type="evidence" value="ECO:0007669"/>
    <property type="project" value="UniProtKB-EC"/>
</dbReference>
<dbReference type="Pfam" id="PF00814">
    <property type="entry name" value="TsaD"/>
    <property type="match status" value="1"/>
</dbReference>
<evidence type="ECO:0000256" key="6">
    <source>
        <dbReference type="ARBA" id="ARBA00022946"/>
    </source>
</evidence>
<keyword evidence="3 10" id="KW-0808">Transferase</keyword>
<comment type="catalytic activity">
    <reaction evidence="9 10">
        <text>L-threonylcarbamoyladenylate + adenosine(37) in tRNA = N(6)-L-threonylcarbamoyladenosine(37) in tRNA + AMP + H(+)</text>
        <dbReference type="Rhea" id="RHEA:37059"/>
        <dbReference type="Rhea" id="RHEA-COMP:10162"/>
        <dbReference type="Rhea" id="RHEA-COMP:10163"/>
        <dbReference type="ChEBI" id="CHEBI:15378"/>
        <dbReference type="ChEBI" id="CHEBI:73682"/>
        <dbReference type="ChEBI" id="CHEBI:74411"/>
        <dbReference type="ChEBI" id="CHEBI:74418"/>
        <dbReference type="ChEBI" id="CHEBI:456215"/>
        <dbReference type="EC" id="2.3.1.234"/>
    </reaction>
</comment>
<dbReference type="HAMAP" id="MF_01445">
    <property type="entry name" value="TsaD"/>
    <property type="match status" value="1"/>
</dbReference>
<comment type="subcellular location">
    <subcellularLocation>
        <location evidence="1 10">Mitochondrion</location>
    </subcellularLocation>
</comment>
<comment type="similarity">
    <text evidence="10">Belongs to the KAE1 / TsaD family.</text>
</comment>
<dbReference type="Proteomes" id="UP001187531">
    <property type="component" value="Unassembled WGS sequence"/>
</dbReference>
<dbReference type="InterPro" id="IPR000905">
    <property type="entry name" value="Gcp-like_dom"/>
</dbReference>
<feature type="domain" description="Gcp-like" evidence="11">
    <location>
        <begin position="49"/>
        <end position="354"/>
    </location>
</feature>
<dbReference type="FunFam" id="3.30.420.40:FF:000083">
    <property type="entry name" value="Probable tRNA N6-adenosine threonylcarbamoyltransferase, mitochondrial"/>
    <property type="match status" value="1"/>
</dbReference>
<evidence type="ECO:0000256" key="10">
    <source>
        <dbReference type="HAMAP-Rule" id="MF_03179"/>
    </source>
</evidence>
<dbReference type="InterPro" id="IPR022450">
    <property type="entry name" value="TsaD"/>
</dbReference>
<dbReference type="PANTHER" id="PTHR11735">
    <property type="entry name" value="TRNA N6-ADENOSINE THREONYLCARBAMOYLTRANSFERASE"/>
    <property type="match status" value="1"/>
</dbReference>
<evidence type="ECO:0000256" key="4">
    <source>
        <dbReference type="ARBA" id="ARBA00022694"/>
    </source>
</evidence>
<reference evidence="12" key="1">
    <citation type="submission" date="2023-07" db="EMBL/GenBank/DDBJ databases">
        <title>Chromosome-level genome assembly of Artemia franciscana.</title>
        <authorList>
            <person name="Jo E."/>
        </authorList>
    </citation>
    <scope>NUCLEOTIDE SEQUENCE</scope>
    <source>
        <tissue evidence="12">Whole body</tissue>
    </source>
</reference>
<keyword evidence="13" id="KW-1185">Reference proteome</keyword>
<evidence type="ECO:0000256" key="8">
    <source>
        <dbReference type="ARBA" id="ARBA00023315"/>
    </source>
</evidence>
<dbReference type="GO" id="GO:0046872">
    <property type="term" value="F:metal ion binding"/>
    <property type="evidence" value="ECO:0007669"/>
    <property type="project" value="UniProtKB-KW"/>
</dbReference>
<dbReference type="CDD" id="cd24134">
    <property type="entry name" value="ASKHA_NBD_OSGEPL1_QRI7_euk"/>
    <property type="match status" value="1"/>
</dbReference>
<evidence type="ECO:0000256" key="3">
    <source>
        <dbReference type="ARBA" id="ARBA00022679"/>
    </source>
</evidence>
<keyword evidence="4 10" id="KW-0819">tRNA processing</keyword>
<dbReference type="AlphaFoldDB" id="A0AA88L1U6"/>
<accession>A0AA88L1U6</accession>
<evidence type="ECO:0000313" key="12">
    <source>
        <dbReference type="EMBL" id="KAK2709526.1"/>
    </source>
</evidence>
<dbReference type="EC" id="2.3.1.234" evidence="2"/>
<name>A0AA88L1U6_ARTSF</name>
<keyword evidence="6" id="KW-0809">Transit peptide</keyword>
<dbReference type="NCBIfam" id="TIGR00329">
    <property type="entry name" value="gcp_kae1"/>
    <property type="match status" value="1"/>
</dbReference>
<dbReference type="InterPro" id="IPR043129">
    <property type="entry name" value="ATPase_NBD"/>
</dbReference>
<sequence length="468" mass="51989">MSGNLNQFWIQGWRRYFHVTCQKKRPLVLGIESSCDDTGAAIVDESGHILGDALYSQHLIHLNHGGIIPPIAKDLHIKYINPIVSQALERAGVTPKDLSAIATTVKPGLPMSLMVGLLYGTKMAKEHNKPFIPIHHMQAHALTVRMVEKVNFPFMVFLVSGGHCLLAVVKDVDEFYLLGNELDDAPGEALDKVARRLKLRNIPGYETLSGGGAIEKMAKLGDHLSIRFPVVMTQTLNCNFSFAGLKQRAQEIIQEEEQKYGIVADEIIPTVANFCASFQYAVARHMIRRLERALIYAEAKGFIPERPKSMVLSGGVACNEFIRDAVRQVCNKYDYELFCPPPKLCTDNGIMIAWNGMEKWIAGKGITKDIDSITVENKILQHQEGAANIPNCLILHMTCAGYVGRSGTFVKRGFWSFLCGLYLLEASGVLHWYSEIVLGQGIPICDLLWHLSQDADRLITAGLISYPL</sequence>
<evidence type="ECO:0000256" key="1">
    <source>
        <dbReference type="ARBA" id="ARBA00004173"/>
    </source>
</evidence>
<comment type="function">
    <text evidence="10">Required for the formation of a threonylcarbamoyl group on adenosine at position 37 (t(6)A37) in mitochondrial tRNAs that read codons beginning with adenine. Probably involved in the transfer of the threonylcarbamoyl moiety of threonylcarbamoyl-AMP (TC-AMP) to the N6 group of A37. Involved in mitochondrial genome maintenance.</text>
</comment>
<keyword evidence="8 10" id="KW-0012">Acyltransferase</keyword>
<dbReference type="SUPFAM" id="SSF53067">
    <property type="entry name" value="Actin-like ATPase domain"/>
    <property type="match status" value="1"/>
</dbReference>
<dbReference type="PANTHER" id="PTHR11735:SF6">
    <property type="entry name" value="TRNA N6-ADENOSINE THREONYLCARBAMOYLTRANSFERASE, MITOCHONDRIAL"/>
    <property type="match status" value="1"/>
</dbReference>
<protein>
    <recommendedName>
        <fullName evidence="2">N(6)-L-threonylcarbamoyladenine synthase</fullName>
        <ecNumber evidence="2">2.3.1.234</ecNumber>
    </recommendedName>
</protein>
<dbReference type="PRINTS" id="PR00789">
    <property type="entry name" value="OSIALOPTASE"/>
</dbReference>